<dbReference type="Proteomes" id="UP000216961">
    <property type="component" value="Unassembled WGS sequence"/>
</dbReference>
<accession>A0AA91TVB2</accession>
<comment type="caution">
    <text evidence="1">The sequence shown here is derived from an EMBL/GenBank/DDBJ whole genome shotgun (WGS) entry which is preliminary data.</text>
</comment>
<proteinExistence type="predicted"/>
<evidence type="ECO:0000313" key="2">
    <source>
        <dbReference type="Proteomes" id="UP000216961"/>
    </source>
</evidence>
<dbReference type="RefSeq" id="WP_095328678.1">
    <property type="nucleotide sequence ID" value="NZ_NPBQ01000015.1"/>
</dbReference>
<dbReference type="AlphaFoldDB" id="A0AA91TVB2"/>
<reference evidence="1 2" key="1">
    <citation type="submission" date="2017-07" db="EMBL/GenBank/DDBJ databases">
        <title>Isolation and whole genome analysis of endospore-forming bacteria from heroin.</title>
        <authorList>
            <person name="Kalinowski J."/>
            <person name="Ahrens B."/>
            <person name="Al-Dilaimi A."/>
            <person name="Winkler A."/>
            <person name="Wibberg D."/>
            <person name="Schleenbecker U."/>
            <person name="Ruckert C."/>
            <person name="Wolfel R."/>
            <person name="Grass G."/>
        </authorList>
    </citation>
    <scope>NUCLEOTIDE SEQUENCE [LARGE SCALE GENOMIC DNA]</scope>
    <source>
        <strain evidence="1 2">7521-2</strain>
    </source>
</reference>
<protein>
    <submittedName>
        <fullName evidence="1">Uncharacterized protein</fullName>
    </submittedName>
</protein>
<sequence length="79" mass="9033">MEIKSVVFRGIETEGFGQRLVTLSNHEDIVTIGFELVTDSIELNGYVEVGKEEYANSVRNLEELVKEKLTKELNYINLK</sequence>
<name>A0AA91TVB2_NIACI</name>
<gene>
    <name evidence="1" type="ORF">CHH57_02120</name>
</gene>
<dbReference type="EMBL" id="NPBQ01000015">
    <property type="protein sequence ID" value="PAD84928.1"/>
    <property type="molecule type" value="Genomic_DNA"/>
</dbReference>
<evidence type="ECO:0000313" key="1">
    <source>
        <dbReference type="EMBL" id="PAD84928.1"/>
    </source>
</evidence>
<organism evidence="1 2">
    <name type="scientific">Niallia circulans</name>
    <name type="common">Bacillus circulans</name>
    <dbReference type="NCBI Taxonomy" id="1397"/>
    <lineage>
        <taxon>Bacteria</taxon>
        <taxon>Bacillati</taxon>
        <taxon>Bacillota</taxon>
        <taxon>Bacilli</taxon>
        <taxon>Bacillales</taxon>
        <taxon>Bacillaceae</taxon>
        <taxon>Niallia</taxon>
    </lineage>
</organism>